<dbReference type="PROSITE" id="PS50977">
    <property type="entry name" value="HTH_TETR_2"/>
    <property type="match status" value="1"/>
</dbReference>
<gene>
    <name evidence="3" type="primary">fadR</name>
    <name evidence="3" type="ORF">SCFA_770002</name>
</gene>
<protein>
    <submittedName>
        <fullName evidence="3">Fatty acid metabolism regulator protein</fullName>
    </submittedName>
</protein>
<dbReference type="PRINTS" id="PR00455">
    <property type="entry name" value="HTHTETR"/>
</dbReference>
<dbReference type="InterPro" id="IPR050109">
    <property type="entry name" value="HTH-type_TetR-like_transc_reg"/>
</dbReference>
<accession>A0A485M4E0</accession>
<evidence type="ECO:0000313" key="3">
    <source>
        <dbReference type="EMBL" id="VFU18096.1"/>
    </source>
</evidence>
<dbReference type="PANTHER" id="PTHR30055">
    <property type="entry name" value="HTH-TYPE TRANSCRIPTIONAL REGULATOR RUTR"/>
    <property type="match status" value="1"/>
</dbReference>
<dbReference type="GO" id="GO:0003700">
    <property type="term" value="F:DNA-binding transcription factor activity"/>
    <property type="evidence" value="ECO:0007669"/>
    <property type="project" value="TreeGrafter"/>
</dbReference>
<sequence>MLSDEKKHVFPRLNDDQRKARRDAIIDAAEAIFAEKPFNKVNMRDIARLAGISPALIYRYFPNQQHLFIEAFLRGASDLIPALDNCIDTVQEDLIEKVAGIFIAYLTEHEQYFKMMTHFMLEGSINEDLQERLNTIERSVLDRFDRLFVKMGAKQDVRRLSHAFFAALNGILITYRRHPGRTVDEVCEHMRLVARIIARLFENEVRSGAVEK</sequence>
<reference evidence="3" key="1">
    <citation type="submission" date="2019-03" db="EMBL/GenBank/DDBJ databases">
        <authorList>
            <person name="Hao L."/>
        </authorList>
    </citation>
    <scope>NUCLEOTIDE SEQUENCE</scope>
</reference>
<dbReference type="SUPFAM" id="SSF48498">
    <property type="entry name" value="Tetracyclin repressor-like, C-terminal domain"/>
    <property type="match status" value="1"/>
</dbReference>
<feature type="domain" description="HTH tetR-type" evidence="2">
    <location>
        <begin position="19"/>
        <end position="79"/>
    </location>
</feature>
<dbReference type="PANTHER" id="PTHR30055:SF226">
    <property type="entry name" value="HTH-TYPE TRANSCRIPTIONAL REGULATOR PKSA"/>
    <property type="match status" value="1"/>
</dbReference>
<organism evidence="3">
    <name type="scientific">anaerobic digester metagenome</name>
    <dbReference type="NCBI Taxonomy" id="1263854"/>
    <lineage>
        <taxon>unclassified sequences</taxon>
        <taxon>metagenomes</taxon>
        <taxon>ecological metagenomes</taxon>
    </lineage>
</organism>
<proteinExistence type="predicted"/>
<dbReference type="Pfam" id="PF00440">
    <property type="entry name" value="TetR_N"/>
    <property type="match status" value="1"/>
</dbReference>
<evidence type="ECO:0000259" key="2">
    <source>
        <dbReference type="PROSITE" id="PS50977"/>
    </source>
</evidence>
<dbReference type="EMBL" id="CAADRM010000144">
    <property type="protein sequence ID" value="VFU18096.1"/>
    <property type="molecule type" value="Genomic_DNA"/>
</dbReference>
<dbReference type="InterPro" id="IPR009057">
    <property type="entry name" value="Homeodomain-like_sf"/>
</dbReference>
<dbReference type="GO" id="GO:0000976">
    <property type="term" value="F:transcription cis-regulatory region binding"/>
    <property type="evidence" value="ECO:0007669"/>
    <property type="project" value="TreeGrafter"/>
</dbReference>
<dbReference type="AlphaFoldDB" id="A0A485M4E0"/>
<dbReference type="InterPro" id="IPR001647">
    <property type="entry name" value="HTH_TetR"/>
</dbReference>
<dbReference type="Gene3D" id="1.10.357.10">
    <property type="entry name" value="Tetracycline Repressor, domain 2"/>
    <property type="match status" value="1"/>
</dbReference>
<keyword evidence="1" id="KW-0238">DNA-binding</keyword>
<dbReference type="InterPro" id="IPR036271">
    <property type="entry name" value="Tet_transcr_reg_TetR-rel_C_sf"/>
</dbReference>
<dbReference type="SUPFAM" id="SSF46689">
    <property type="entry name" value="Homeodomain-like"/>
    <property type="match status" value="1"/>
</dbReference>
<evidence type="ECO:0000256" key="1">
    <source>
        <dbReference type="ARBA" id="ARBA00023125"/>
    </source>
</evidence>
<name>A0A485M4E0_9ZZZZ</name>